<dbReference type="Gene3D" id="2.40.128.640">
    <property type="match status" value="1"/>
</dbReference>
<proteinExistence type="predicted"/>
<dbReference type="AlphaFoldDB" id="A0A3A8F2Q8"/>
<dbReference type="Proteomes" id="UP000280405">
    <property type="component" value="Unassembled WGS sequence"/>
</dbReference>
<dbReference type="PROSITE" id="PS51257">
    <property type="entry name" value="PROKAR_LIPOPROTEIN"/>
    <property type="match status" value="1"/>
</dbReference>
<dbReference type="OrthoDB" id="5348860at2"/>
<dbReference type="RefSeq" id="WP_120382845.1">
    <property type="nucleotide sequence ID" value="NZ_RAXT01000003.1"/>
</dbReference>
<keyword evidence="3" id="KW-1185">Reference proteome</keyword>
<sequence length="162" mass="17825">MKKTIIALSIVTLLLTACAKPTRNASEDIQTTAQTQAAANYEAATPTIDSEHNAQTSLDWAGEYIGLLPCADCSGIQTKLVLNQDNTYELTEQYQDKGDGKAFKSQGIFNFDTSGSIITLDQNAENRKFFVGENFIEAREFETGAKIDGPLADHYQLHKELK</sequence>
<dbReference type="Pfam" id="PF04170">
    <property type="entry name" value="NlpE"/>
    <property type="match status" value="1"/>
</dbReference>
<dbReference type="EMBL" id="RAXT01000003">
    <property type="protein sequence ID" value="RKG40046.1"/>
    <property type="molecule type" value="Genomic_DNA"/>
</dbReference>
<comment type="caution">
    <text evidence="2">The sequence shown here is derived from an EMBL/GenBank/DDBJ whole genome shotgun (WGS) entry which is preliminary data.</text>
</comment>
<accession>A0A3A8F2Q8</accession>
<feature type="chain" id="PRO_5017248464" evidence="1">
    <location>
        <begin position="20"/>
        <end position="162"/>
    </location>
</feature>
<evidence type="ECO:0000313" key="2">
    <source>
        <dbReference type="EMBL" id="RKG40046.1"/>
    </source>
</evidence>
<reference evidence="2 3" key="1">
    <citation type="submission" date="2018-09" db="EMBL/GenBank/DDBJ databases">
        <title>The draft genome of Acinetobacter spp. strains.</title>
        <authorList>
            <person name="Qin J."/>
            <person name="Feng Y."/>
            <person name="Zong Z."/>
        </authorList>
    </citation>
    <scope>NUCLEOTIDE SEQUENCE [LARGE SCALE GENOMIC DNA]</scope>
    <source>
        <strain evidence="2 3">WCHAc060115</strain>
    </source>
</reference>
<gene>
    <name evidence="2" type="ORF">D7V20_02940</name>
</gene>
<feature type="signal peptide" evidence="1">
    <location>
        <begin position="1"/>
        <end position="19"/>
    </location>
</feature>
<protein>
    <submittedName>
        <fullName evidence="2">Copper resistance protein NlpE</fullName>
    </submittedName>
</protein>
<name>A0A3A8F2Q8_9GAMM</name>
<evidence type="ECO:0000256" key="1">
    <source>
        <dbReference type="SAM" id="SignalP"/>
    </source>
</evidence>
<dbReference type="InterPro" id="IPR007298">
    <property type="entry name" value="Cu-R_lipoprotein_NlpE"/>
</dbReference>
<evidence type="ECO:0000313" key="3">
    <source>
        <dbReference type="Proteomes" id="UP000280405"/>
    </source>
</evidence>
<keyword evidence="1" id="KW-0732">Signal</keyword>
<organism evidence="2 3">
    <name type="scientific">Acinetobacter rongchengensis</name>
    <dbReference type="NCBI Taxonomy" id="2419601"/>
    <lineage>
        <taxon>Bacteria</taxon>
        <taxon>Pseudomonadati</taxon>
        <taxon>Pseudomonadota</taxon>
        <taxon>Gammaproteobacteria</taxon>
        <taxon>Moraxellales</taxon>
        <taxon>Moraxellaceae</taxon>
        <taxon>Acinetobacter</taxon>
    </lineage>
</organism>